<sequence length="150" mass="17665">MMEKEIILKDFYDAFTKGDFKKMNSLYDESIVFNDPIFKDLNNKQVTTMWKSLLSNKKESKFEVSYELLNENDYLFVTWTATYLFGPKRRKVTNIVDSRMEVKDGKIIKHTDSFNFKKWAKQSIGGPAFIFGNQKWFKNKVSKAAIEKIS</sequence>
<dbReference type="AlphaFoldDB" id="A0A2R3P6W1"/>
<dbReference type="InterPro" id="IPR037401">
    <property type="entry name" value="SnoaL-like"/>
</dbReference>
<dbReference type="Gene3D" id="3.10.450.50">
    <property type="match status" value="1"/>
</dbReference>
<evidence type="ECO:0000313" key="2">
    <source>
        <dbReference type="EMBL" id="AVN64236.1"/>
    </source>
</evidence>
<proteinExistence type="predicted"/>
<accession>A0A2R3P6W1</accession>
<protein>
    <submittedName>
        <fullName evidence="2">Nuclear transport factor 2 family protein</fullName>
    </submittedName>
</protein>
<gene>
    <name evidence="2" type="ORF">CG003_00945</name>
</gene>
<dbReference type="EMBL" id="CP022513">
    <property type="protein sequence ID" value="AVN64236.1"/>
    <property type="molecule type" value="Genomic_DNA"/>
</dbReference>
<feature type="domain" description="SnoaL-like" evidence="1">
    <location>
        <begin position="9"/>
        <end position="110"/>
    </location>
</feature>
<evidence type="ECO:0000259" key="1">
    <source>
        <dbReference type="Pfam" id="PF12680"/>
    </source>
</evidence>
<dbReference type="Pfam" id="PF12680">
    <property type="entry name" value="SnoaL_2"/>
    <property type="match status" value="1"/>
</dbReference>
<dbReference type="SUPFAM" id="SSF54427">
    <property type="entry name" value="NTF2-like"/>
    <property type="match status" value="1"/>
</dbReference>
<dbReference type="Proteomes" id="UP000239216">
    <property type="component" value="Chromosome"/>
</dbReference>
<evidence type="ECO:0000313" key="3">
    <source>
        <dbReference type="Proteomes" id="UP000239216"/>
    </source>
</evidence>
<dbReference type="InterPro" id="IPR032710">
    <property type="entry name" value="NTF2-like_dom_sf"/>
</dbReference>
<dbReference type="RefSeq" id="WP_029511959.1">
    <property type="nucleotide sequence ID" value="NZ_CP022513.1"/>
</dbReference>
<name>A0A2R3P6W1_MESFO</name>
<organism evidence="2 3">
    <name type="scientific">Mesoplasma florum</name>
    <name type="common">Acholeplasma florum</name>
    <dbReference type="NCBI Taxonomy" id="2151"/>
    <lineage>
        <taxon>Bacteria</taxon>
        <taxon>Bacillati</taxon>
        <taxon>Mycoplasmatota</taxon>
        <taxon>Mollicutes</taxon>
        <taxon>Entomoplasmatales</taxon>
        <taxon>Entomoplasmataceae</taxon>
        <taxon>Mesoplasma</taxon>
    </lineage>
</organism>
<reference evidence="2 3" key="1">
    <citation type="submission" date="2017-07" db="EMBL/GenBank/DDBJ databases">
        <title>Comparative genomic analysis of Mesoplasma florum.</title>
        <authorList>
            <person name="Baby V."/>
            <person name="Lachance J.-C."/>
            <person name="Gagnon J."/>
            <person name="Lucier J.-F."/>
            <person name="Matteau D."/>
            <person name="Knight T.F."/>
            <person name="Rodrigue S."/>
        </authorList>
    </citation>
    <scope>NUCLEOTIDE SEQUENCE [LARGE SCALE GENOMIC DNA]</scope>
    <source>
        <strain evidence="2 3">CnuA-2</strain>
    </source>
</reference>